<feature type="domain" description="HTH tetR-type" evidence="5">
    <location>
        <begin position="15"/>
        <end position="74"/>
    </location>
</feature>
<feature type="DNA-binding region" description="H-T-H motif" evidence="4">
    <location>
        <begin position="37"/>
        <end position="56"/>
    </location>
</feature>
<dbReference type="GO" id="GO:0000976">
    <property type="term" value="F:transcription cis-regulatory region binding"/>
    <property type="evidence" value="ECO:0007669"/>
    <property type="project" value="TreeGrafter"/>
</dbReference>
<dbReference type="Proteomes" id="UP000535543">
    <property type="component" value="Unassembled WGS sequence"/>
</dbReference>
<organism evidence="6 7">
    <name type="scientific">Antrihabitans stalactiti</name>
    <dbReference type="NCBI Taxonomy" id="2584121"/>
    <lineage>
        <taxon>Bacteria</taxon>
        <taxon>Bacillati</taxon>
        <taxon>Actinomycetota</taxon>
        <taxon>Actinomycetes</taxon>
        <taxon>Mycobacteriales</taxon>
        <taxon>Nocardiaceae</taxon>
        <taxon>Antrihabitans</taxon>
    </lineage>
</organism>
<dbReference type="Pfam" id="PF00440">
    <property type="entry name" value="TetR_N"/>
    <property type="match status" value="1"/>
</dbReference>
<dbReference type="Gene3D" id="1.10.357.10">
    <property type="entry name" value="Tetracycline Repressor, domain 2"/>
    <property type="match status" value="1"/>
</dbReference>
<evidence type="ECO:0000256" key="4">
    <source>
        <dbReference type="PROSITE-ProRule" id="PRU00335"/>
    </source>
</evidence>
<evidence type="ECO:0000256" key="1">
    <source>
        <dbReference type="ARBA" id="ARBA00023015"/>
    </source>
</evidence>
<dbReference type="InterPro" id="IPR009057">
    <property type="entry name" value="Homeodomain-like_sf"/>
</dbReference>
<dbReference type="PANTHER" id="PTHR30055">
    <property type="entry name" value="HTH-TYPE TRANSCRIPTIONAL REGULATOR RUTR"/>
    <property type="match status" value="1"/>
</dbReference>
<dbReference type="PANTHER" id="PTHR30055:SF234">
    <property type="entry name" value="HTH-TYPE TRANSCRIPTIONAL REGULATOR BETI"/>
    <property type="match status" value="1"/>
</dbReference>
<reference evidence="6 7" key="1">
    <citation type="submission" date="2019-05" db="EMBL/GenBank/DDBJ databases">
        <authorList>
            <person name="Lee S.D."/>
        </authorList>
    </citation>
    <scope>NUCLEOTIDE SEQUENCE [LARGE SCALE GENOMIC DNA]</scope>
    <source>
        <strain evidence="6 7">YC2-7</strain>
    </source>
</reference>
<keyword evidence="3" id="KW-0804">Transcription</keyword>
<evidence type="ECO:0000259" key="5">
    <source>
        <dbReference type="PROSITE" id="PS50977"/>
    </source>
</evidence>
<dbReference type="RefSeq" id="WP_169589611.1">
    <property type="nucleotide sequence ID" value="NZ_VCQU01000006.1"/>
</dbReference>
<dbReference type="InterPro" id="IPR050109">
    <property type="entry name" value="HTH-type_TetR-like_transc_reg"/>
</dbReference>
<dbReference type="PROSITE" id="PS50977">
    <property type="entry name" value="HTH_TETR_2"/>
    <property type="match status" value="1"/>
</dbReference>
<evidence type="ECO:0000313" key="6">
    <source>
        <dbReference type="EMBL" id="NMN97071.1"/>
    </source>
</evidence>
<dbReference type="AlphaFoldDB" id="A0A848KFV5"/>
<accession>A0A848KFV5</accession>
<protein>
    <submittedName>
        <fullName evidence="6">TetR/AcrR family transcriptional regulator</fullName>
    </submittedName>
</protein>
<reference evidence="6 7" key="2">
    <citation type="submission" date="2020-06" db="EMBL/GenBank/DDBJ databases">
        <title>Antribacter stalactiti gen. nov., sp. nov., a new member of the family Nacardiaceae isolated from a cave.</title>
        <authorList>
            <person name="Kim I.S."/>
        </authorList>
    </citation>
    <scope>NUCLEOTIDE SEQUENCE [LARGE SCALE GENOMIC DNA]</scope>
    <source>
        <strain evidence="6 7">YC2-7</strain>
    </source>
</reference>
<evidence type="ECO:0000256" key="3">
    <source>
        <dbReference type="ARBA" id="ARBA00023163"/>
    </source>
</evidence>
<comment type="caution">
    <text evidence="6">The sequence shown here is derived from an EMBL/GenBank/DDBJ whole genome shotgun (WGS) entry which is preliminary data.</text>
</comment>
<evidence type="ECO:0000256" key="2">
    <source>
        <dbReference type="ARBA" id="ARBA00023125"/>
    </source>
</evidence>
<gene>
    <name evidence="6" type="ORF">FGL95_18685</name>
</gene>
<evidence type="ECO:0000313" key="7">
    <source>
        <dbReference type="Proteomes" id="UP000535543"/>
    </source>
</evidence>
<keyword evidence="7" id="KW-1185">Reference proteome</keyword>
<dbReference type="SUPFAM" id="SSF46689">
    <property type="entry name" value="Homeodomain-like"/>
    <property type="match status" value="1"/>
</dbReference>
<dbReference type="PRINTS" id="PR00455">
    <property type="entry name" value="HTHTETR"/>
</dbReference>
<dbReference type="EMBL" id="VCQU01000006">
    <property type="protein sequence ID" value="NMN97071.1"/>
    <property type="molecule type" value="Genomic_DNA"/>
</dbReference>
<name>A0A848KFV5_9NOCA</name>
<dbReference type="GO" id="GO:0003700">
    <property type="term" value="F:DNA-binding transcription factor activity"/>
    <property type="evidence" value="ECO:0007669"/>
    <property type="project" value="TreeGrafter"/>
</dbReference>
<dbReference type="InterPro" id="IPR001647">
    <property type="entry name" value="HTH_TetR"/>
</dbReference>
<proteinExistence type="predicted"/>
<sequence length="205" mass="22825">MRTHGWGGDVPADDEEAVLRILEATRQTIDSKGEQAGIADVARQLGVTRQTIYRYFRNTEDLLSAAALQSTEPFLDSLADDLRAITDPAEAIVEGIVTVFERLPHEHYLGLLLRTHPTSSFAVRVTSPTGRHFGRSMLTRLDVDWAGAGFTDSDLDEIVEILLRTLQSLILDPGDPARTPDELRTFLRKWVAPVIESFRAVRTLS</sequence>
<keyword evidence="1" id="KW-0805">Transcription regulation</keyword>
<keyword evidence="2 4" id="KW-0238">DNA-binding</keyword>